<organism evidence="1 2">
    <name type="scientific">Brevibacterium linens</name>
    <dbReference type="NCBI Taxonomy" id="1703"/>
    <lineage>
        <taxon>Bacteria</taxon>
        <taxon>Bacillati</taxon>
        <taxon>Actinomycetota</taxon>
        <taxon>Actinomycetes</taxon>
        <taxon>Micrococcales</taxon>
        <taxon>Brevibacteriaceae</taxon>
        <taxon>Brevibacterium</taxon>
    </lineage>
</organism>
<evidence type="ECO:0000313" key="2">
    <source>
        <dbReference type="Proteomes" id="UP000031488"/>
    </source>
</evidence>
<comment type="caution">
    <text evidence="1">The sequence shown here is derived from an EMBL/GenBank/DDBJ whole genome shotgun (WGS) entry which is preliminary data.</text>
</comment>
<accession>A0A0B9A1A3</accession>
<name>A0A0B9A1A3_BRELN</name>
<gene>
    <name evidence="1" type="ORF">AE0388_1553</name>
</gene>
<dbReference type="RefSeq" id="WP_039208858.1">
    <property type="nucleotide sequence ID" value="NZ_JTJZ01000018.1"/>
</dbReference>
<reference evidence="1 2" key="1">
    <citation type="submission" date="2014-11" db="EMBL/GenBank/DDBJ databases">
        <title>Draft Genome Sequence of Brevibacterium linens AE038-8.</title>
        <authorList>
            <person name="Maizel D."/>
            <person name="Utturkar S.M."/>
            <person name="Brown S.D."/>
            <person name="Ferrero M."/>
            <person name="Rosen B.P."/>
        </authorList>
    </citation>
    <scope>NUCLEOTIDE SEQUENCE [LARGE SCALE GENOMIC DNA]</scope>
    <source>
        <strain evidence="1 2">AE038-8</strain>
    </source>
</reference>
<keyword evidence="2" id="KW-1185">Reference proteome</keyword>
<protein>
    <submittedName>
        <fullName evidence="1">Uncharacterized protein</fullName>
    </submittedName>
</protein>
<dbReference type="Proteomes" id="UP000031488">
    <property type="component" value="Unassembled WGS sequence"/>
</dbReference>
<proteinExistence type="predicted"/>
<dbReference type="OrthoDB" id="10010853at2"/>
<dbReference type="AlphaFoldDB" id="A0A0B9A1A3"/>
<evidence type="ECO:0000313" key="1">
    <source>
        <dbReference type="EMBL" id="KHS52570.1"/>
    </source>
</evidence>
<sequence>MTDAVKSWIEERRTIHRDGWTGKWSWSLNNRDLATLRATGGHVDFDLIRDDVFRGSSEVLDEIIDAHNVTVPRALNALEQVLEVHRRAVDIFEPSEFCAACSTDQRTAGWPCATVQAIEGAINE</sequence>
<dbReference type="EMBL" id="JTJZ01000018">
    <property type="protein sequence ID" value="KHS52570.1"/>
    <property type="molecule type" value="Genomic_DNA"/>
</dbReference>